<dbReference type="Proteomes" id="UP000251800">
    <property type="component" value="Unassembled WGS sequence"/>
</dbReference>
<dbReference type="Gene3D" id="3.40.50.200">
    <property type="entry name" value="Peptidase S8/S53 domain"/>
    <property type="match status" value="1"/>
</dbReference>
<dbReference type="SUPFAM" id="SSF52743">
    <property type="entry name" value="Subtilisin-like"/>
    <property type="match status" value="1"/>
</dbReference>
<gene>
    <name evidence="9" type="ORF">DEH80_15140</name>
</gene>
<evidence type="ECO:0000313" key="9">
    <source>
        <dbReference type="EMBL" id="PWN54921.1"/>
    </source>
</evidence>
<evidence type="ECO:0000256" key="3">
    <source>
        <dbReference type="ARBA" id="ARBA00022801"/>
    </source>
</evidence>
<evidence type="ECO:0000256" key="6">
    <source>
        <dbReference type="PROSITE-ProRule" id="PRU01240"/>
    </source>
</evidence>
<keyword evidence="4 6" id="KW-0720">Serine protease</keyword>
<feature type="domain" description="Peptidase S8/S53" evidence="8">
    <location>
        <begin position="173"/>
        <end position="477"/>
    </location>
</feature>
<evidence type="ECO:0000259" key="8">
    <source>
        <dbReference type="Pfam" id="PF00082"/>
    </source>
</evidence>
<organism evidence="9 10">
    <name type="scientific">Abyssibacter profundi</name>
    <dbReference type="NCBI Taxonomy" id="2182787"/>
    <lineage>
        <taxon>Bacteria</taxon>
        <taxon>Pseudomonadati</taxon>
        <taxon>Pseudomonadota</taxon>
        <taxon>Gammaproteobacteria</taxon>
        <taxon>Chromatiales</taxon>
        <taxon>Oceanococcaceae</taxon>
        <taxon>Abyssibacter</taxon>
    </lineage>
</organism>
<dbReference type="InterPro" id="IPR036852">
    <property type="entry name" value="Peptidase_S8/S53_dom_sf"/>
</dbReference>
<dbReference type="PANTHER" id="PTHR43399:SF4">
    <property type="entry name" value="CELL WALL-ASSOCIATED PROTEASE"/>
    <property type="match status" value="1"/>
</dbReference>
<evidence type="ECO:0000256" key="5">
    <source>
        <dbReference type="PIRSR" id="PIRSR615500-1"/>
    </source>
</evidence>
<protein>
    <recommendedName>
        <fullName evidence="8">Peptidase S8/S53 domain-containing protein</fullName>
    </recommendedName>
</protein>
<dbReference type="OrthoDB" id="9790784at2"/>
<dbReference type="InterPro" id="IPR015500">
    <property type="entry name" value="Peptidase_S8_subtilisin-rel"/>
</dbReference>
<evidence type="ECO:0000313" key="10">
    <source>
        <dbReference type="Proteomes" id="UP000251800"/>
    </source>
</evidence>
<dbReference type="PROSITE" id="PS00138">
    <property type="entry name" value="SUBTILASE_SER"/>
    <property type="match status" value="1"/>
</dbReference>
<dbReference type="Pfam" id="PF00082">
    <property type="entry name" value="Peptidase_S8"/>
    <property type="match status" value="1"/>
</dbReference>
<comment type="similarity">
    <text evidence="1 6">Belongs to the peptidase S8 family.</text>
</comment>
<dbReference type="GO" id="GO:0006508">
    <property type="term" value="P:proteolysis"/>
    <property type="evidence" value="ECO:0007669"/>
    <property type="project" value="UniProtKB-KW"/>
</dbReference>
<keyword evidence="7" id="KW-0732">Signal</keyword>
<feature type="active site" description="Charge relay system" evidence="5 6">
    <location>
        <position position="182"/>
    </location>
</feature>
<dbReference type="InterPro" id="IPR000209">
    <property type="entry name" value="Peptidase_S8/S53_dom"/>
</dbReference>
<keyword evidence="10" id="KW-1185">Reference proteome</keyword>
<evidence type="ECO:0000256" key="7">
    <source>
        <dbReference type="SAM" id="SignalP"/>
    </source>
</evidence>
<evidence type="ECO:0000256" key="1">
    <source>
        <dbReference type="ARBA" id="ARBA00011073"/>
    </source>
</evidence>
<dbReference type="InterPro" id="IPR023828">
    <property type="entry name" value="Peptidase_S8_Ser-AS"/>
</dbReference>
<dbReference type="PRINTS" id="PR00723">
    <property type="entry name" value="SUBTILISIN"/>
</dbReference>
<keyword evidence="2 6" id="KW-0645">Protease</keyword>
<dbReference type="PANTHER" id="PTHR43399">
    <property type="entry name" value="SUBTILISIN-RELATED"/>
    <property type="match status" value="1"/>
</dbReference>
<feature type="chain" id="PRO_5016665235" description="Peptidase S8/S53 domain-containing protein" evidence="7">
    <location>
        <begin position="23"/>
        <end position="635"/>
    </location>
</feature>
<reference evidence="9 10" key="1">
    <citation type="submission" date="2018-05" db="EMBL/GenBank/DDBJ databases">
        <title>Abyssibacter profundi OUC007T gen. nov., sp. nov, a marine bacterium isolated from seawater of the Mariana Trench.</title>
        <authorList>
            <person name="Zhou S."/>
        </authorList>
    </citation>
    <scope>NUCLEOTIDE SEQUENCE [LARGE SCALE GENOMIC DNA]</scope>
    <source>
        <strain evidence="9 10">OUC007</strain>
    </source>
</reference>
<evidence type="ECO:0000256" key="2">
    <source>
        <dbReference type="ARBA" id="ARBA00022670"/>
    </source>
</evidence>
<comment type="caution">
    <text evidence="9">The sequence shown here is derived from an EMBL/GenBank/DDBJ whole genome shotgun (WGS) entry which is preliminary data.</text>
</comment>
<evidence type="ECO:0000256" key="4">
    <source>
        <dbReference type="ARBA" id="ARBA00022825"/>
    </source>
</evidence>
<name>A0A383XQL7_9GAMM</name>
<sequence>MNSKRIALCISAWLCVSTASWALDVDWRAKVDQQLLSDLQTLTTVDFMVQLQDQADLSGAEALTDKAAKGRFVMQTLQATAQRSQAPLLALLQARGVTHRAFWISNAVHVQGTVADLEAVARLPGVAHVHWLQPIPAPAPVEQAAPKQTPHKAVEAGVALVRAPEVWAAGINGEGIVVGDHDIGVEWTHPALQDKYRGWDPGTRTGSHDYNWRNAFGASDLFCADPGEPCDSHGHGTHTTGTMVGDDGQGMQIGMAPGAEWIACRSLYDPIVGLGTVPAYMDCMEWMIAPYPIDDPAGADPAMAPHVVNNSWGCLEGCAPPMLDDLNKATKAAGIVQVVSAGNDGSECSTIAFPLAVYEESFSVGATNVEDVMAGFSSRGPVLSDLSMRVKPNVVAPGVSTLSATINGEYAALSGTSMAGPHVAGLVALLLSAEPKLIGRVDDVRAIIEQTAVPIAHGETCGGTTDADIPNNTSGYGRIDAYEAVTRRPVLAVDASGSASGNSLTYVATVSLPADAAIAATGVTVSVDLPAGATVTAVDSSVQMPTTKATEQYQIDSLAPGGNWALSLTIEGAGDQPITAEVEADQVSAVAAPAVNGTAAAGGQPPSGSSGAWGLWALLPLFLAASLRRRSVSPR</sequence>
<feature type="active site" description="Charge relay system" evidence="5 6">
    <location>
        <position position="235"/>
    </location>
</feature>
<dbReference type="RefSeq" id="WP_109721355.1">
    <property type="nucleotide sequence ID" value="NZ_QEQK01000016.1"/>
</dbReference>
<feature type="signal peptide" evidence="7">
    <location>
        <begin position="1"/>
        <end position="22"/>
    </location>
</feature>
<accession>A0A383XQL7</accession>
<keyword evidence="3 6" id="KW-0378">Hydrolase</keyword>
<dbReference type="PROSITE" id="PS51892">
    <property type="entry name" value="SUBTILASE"/>
    <property type="match status" value="1"/>
</dbReference>
<dbReference type="AlphaFoldDB" id="A0A383XQL7"/>
<dbReference type="GO" id="GO:0004252">
    <property type="term" value="F:serine-type endopeptidase activity"/>
    <property type="evidence" value="ECO:0007669"/>
    <property type="project" value="UniProtKB-UniRule"/>
</dbReference>
<feature type="active site" description="Charge relay system" evidence="5 6">
    <location>
        <position position="417"/>
    </location>
</feature>
<dbReference type="InterPro" id="IPR051048">
    <property type="entry name" value="Peptidase_S8/S53_subtilisin"/>
</dbReference>
<dbReference type="EMBL" id="QEQK01000016">
    <property type="protein sequence ID" value="PWN54921.1"/>
    <property type="molecule type" value="Genomic_DNA"/>
</dbReference>
<proteinExistence type="inferred from homology"/>